<dbReference type="VEuPathDB" id="TriTrypDB:Tb427_000182200"/>
<dbReference type="EMBL" id="KX700619">
    <property type="protein sequence ID" value="APD74575.1"/>
    <property type="molecule type" value="Genomic_DNA"/>
</dbReference>
<organism evidence="11">
    <name type="scientific">Trypanosoma brucei</name>
    <dbReference type="NCBI Taxonomy" id="5691"/>
    <lineage>
        <taxon>Eukaryota</taxon>
        <taxon>Discoba</taxon>
        <taxon>Euglenozoa</taxon>
        <taxon>Kinetoplastea</taxon>
        <taxon>Metakinetoplastina</taxon>
        <taxon>Trypanosomatida</taxon>
        <taxon>Trypanosomatidae</taxon>
        <taxon>Trypanosoma</taxon>
    </lineage>
</organism>
<evidence type="ECO:0000256" key="5">
    <source>
        <dbReference type="ARBA" id="ARBA00023136"/>
    </source>
</evidence>
<dbReference type="InterPro" id="IPR019609">
    <property type="entry name" value="Variant_surf_glycoprt_trypan_C"/>
</dbReference>
<dbReference type="Pfam" id="PF10659">
    <property type="entry name" value="Trypan_glycop_C"/>
    <property type="match status" value="1"/>
</dbReference>
<feature type="domain" description="Trypanosome variant surface glycoprotein C-terminal" evidence="10">
    <location>
        <begin position="419"/>
        <end position="538"/>
    </location>
</feature>
<evidence type="ECO:0000256" key="2">
    <source>
        <dbReference type="ARBA" id="ARBA00004609"/>
    </source>
</evidence>
<dbReference type="Gene3D" id="1.10.470.10">
    <property type="entry name" value="Variant Surface Glycoprotein, subunit A, domain 2"/>
    <property type="match status" value="1"/>
</dbReference>
<comment type="subcellular location">
    <subcellularLocation>
        <location evidence="2">Cell membrane</location>
        <topology evidence="2">Lipid-anchor</topology>
        <topology evidence="2">GPI-anchor</topology>
    </subcellularLocation>
</comment>
<dbReference type="AlphaFoldDB" id="A0A1J0R9L6"/>
<evidence type="ECO:0000256" key="4">
    <source>
        <dbReference type="ARBA" id="ARBA00022622"/>
    </source>
</evidence>
<evidence type="ECO:0000256" key="8">
    <source>
        <dbReference type="SAM" id="SignalP"/>
    </source>
</evidence>
<keyword evidence="3" id="KW-1003">Cell membrane</keyword>
<keyword evidence="5" id="KW-0472">Membrane</keyword>
<evidence type="ECO:0000313" key="11">
    <source>
        <dbReference type="EMBL" id="APD74575.1"/>
    </source>
</evidence>
<keyword evidence="8" id="KW-0732">Signal</keyword>
<accession>A0A1J0R9L6</accession>
<proteinExistence type="predicted"/>
<dbReference type="SUPFAM" id="SSF58087">
    <property type="entry name" value="Variant surface glycoprotein (N-terminal domain)"/>
    <property type="match status" value="1"/>
</dbReference>
<dbReference type="GO" id="GO:0042783">
    <property type="term" value="P:symbiont-mediated evasion of host immune response"/>
    <property type="evidence" value="ECO:0007669"/>
    <property type="project" value="InterPro"/>
</dbReference>
<dbReference type="InterPro" id="IPR001812">
    <property type="entry name" value="Trypano_VSG_A_N_dom"/>
</dbReference>
<protein>
    <submittedName>
        <fullName evidence="11">Variant surface glycoprotein 1125.4040</fullName>
    </submittedName>
</protein>
<feature type="domain" description="Trypanosome variant surface glycoprotein A-type N-terminal" evidence="9">
    <location>
        <begin position="17"/>
        <end position="385"/>
    </location>
</feature>
<sequence>MLSKQEFTLRLGLIALSVLVQSALASGNPGKALTHGTWTPICEMTTNLAAVFNEQSQSLAQSLENSEDNRKLALQLSIYASQAEPVKRLKLLPLIAGIAAKTAMPTDTTTQGVKMAMAAAQATSFVRGRLAEFISIAADSYSTSGTHGCLEKIAGTTTVEGATTLAQCALATDTTGKVHPRTYSGDPDKLFKPSTSDHAAAARMVGTPTCNIFKTAAGGLVETAGNQKDITMAAGYLTLIQSDDSIKHATFGTFDAADAGTTPKDMHAAQVAQHKWRTSGLLTAAKKIDPDSADITTSTEFKTAVKIFFLKEAGHYDAKTDQTTVDAAIKDHYATDKDLSLKKVWKEMQEATIPKELVSPTAQEDPKLIFQTNTKQLELILLHYQAKAAFELLEQQDKIKNFAAKPVTDDRISATQKDCAAHHADRNACNGKDFCTYDETESTNKKWKYNATKATKNGVPVTQTQTAGSTGEGVKCSDHKDQATCEKANEGKTTKVCGWKGENTDGSDKSGYKCRNSSILLDKQFALSVVSAAFVALLF</sequence>
<evidence type="ECO:0000256" key="1">
    <source>
        <dbReference type="ARBA" id="ARBA00002523"/>
    </source>
</evidence>
<keyword evidence="6" id="KW-0325">Glycoprotein</keyword>
<keyword evidence="4" id="KW-0336">GPI-anchor</keyword>
<dbReference type="GO" id="GO:0098552">
    <property type="term" value="C:side of membrane"/>
    <property type="evidence" value="ECO:0007669"/>
    <property type="project" value="UniProtKB-KW"/>
</dbReference>
<feature type="chain" id="PRO_5013085532" evidence="8">
    <location>
        <begin position="26"/>
        <end position="539"/>
    </location>
</feature>
<dbReference type="Gene3D" id="3.90.150.10">
    <property type="entry name" value="Variant Surface Glycoprotein, subunit A domain 1"/>
    <property type="match status" value="1"/>
</dbReference>
<feature type="signal peptide" evidence="8">
    <location>
        <begin position="1"/>
        <end position="25"/>
    </location>
</feature>
<keyword evidence="7" id="KW-0449">Lipoprotein</keyword>
<reference evidence="11" key="1">
    <citation type="submission" date="2016-08" db="EMBL/GenBank/DDBJ databases">
        <title>VSG repertoire of Trypanosoma brucei EATRO 1125.</title>
        <authorList>
            <person name="Cross G.A."/>
        </authorList>
    </citation>
    <scope>NUCLEOTIDE SEQUENCE</scope>
    <source>
        <strain evidence="11">EATRO 1125</strain>
    </source>
</reference>
<evidence type="ECO:0000259" key="10">
    <source>
        <dbReference type="Pfam" id="PF10659"/>
    </source>
</evidence>
<evidence type="ECO:0000256" key="3">
    <source>
        <dbReference type="ARBA" id="ARBA00022475"/>
    </source>
</evidence>
<evidence type="ECO:0000256" key="6">
    <source>
        <dbReference type="ARBA" id="ARBA00023180"/>
    </source>
</evidence>
<dbReference type="VEuPathDB" id="TriTrypDB:Tb11.v5.0923"/>
<name>A0A1J0R9L6_9TRYP</name>
<evidence type="ECO:0000256" key="7">
    <source>
        <dbReference type="ARBA" id="ARBA00023288"/>
    </source>
</evidence>
<comment type="function">
    <text evidence="1">VSG forms a coat on the surface of the parasite. The trypanosome evades the immune response of the host by expressing a series of antigenically distinct VSGs from an estimated 1000 VSG genes.</text>
</comment>
<dbReference type="Pfam" id="PF00913">
    <property type="entry name" value="Trypan_glycop"/>
    <property type="match status" value="1"/>
</dbReference>
<evidence type="ECO:0000259" key="9">
    <source>
        <dbReference type="Pfam" id="PF00913"/>
    </source>
</evidence>
<dbReference type="VEuPathDB" id="TriTrypDB:Tb1125.Tb11.v5.0923"/>
<dbReference type="GO" id="GO:0005886">
    <property type="term" value="C:plasma membrane"/>
    <property type="evidence" value="ECO:0007669"/>
    <property type="project" value="UniProtKB-SubCell"/>
</dbReference>